<evidence type="ECO:0000256" key="1">
    <source>
        <dbReference type="SAM" id="MobiDB-lite"/>
    </source>
</evidence>
<accession>A0A7L0ASN8</accession>
<dbReference type="SUPFAM" id="SSF48097">
    <property type="entry name" value="Regulator of G-protein signaling, RGS"/>
    <property type="match status" value="3"/>
</dbReference>
<feature type="compositionally biased region" description="Basic residues" evidence="1">
    <location>
        <begin position="659"/>
        <end position="671"/>
    </location>
</feature>
<sequence>ATIASTDMGLLLRDNVFVDFFNTFLNLPVFGQTPIYISSTGQWDLWPELPSHLDPSPPALLAWLEKHRLPHFCKSSLCLHLVLCQKLLGFIRSGEAAKLLNWQSADQWLLEKCISGSQGMWRFRAFVQGTAGEELTNFWLTTERLLGLDESDATQRDLYLSLLCKLKATHLREGSSIVTLCRTIVGSLPKARHVQPISTRREILRKMQERALFMIQSYWLPKFFIHCKVGMEKEKSCRPLLQEYQEHLLRTNSQEPSGFSENLFTMHIKRSQGLSRPYCSKKAKLEIWTLVNEGRDTQEMKMPSFQVQPERQPGPAGSTKESRLDKNALGLNAQQSAHPANTAFGGKGGAISPKRPRPNAEQVLHLEDLCEEKVLSNLHSSAPLSELPSLKKPVKTLSFLPWALSADCCAGRPFRDFLKCQNRSVETHLLDLWHDLEEFLPVVLDPSRENSFFLRHLIGEKICKTYLEEGTIQQLPLETRTLRSLRNHLMSAEFSPWIFRAQKEICKVLCCFYEEFLADDDRTFLQFMSPQSDVPMPEMQGHAVGKDRCFLQSQRINQSLKLSQALHGTRNLEGLSSKHWRLIASQDLRKGGSIQAEVEPLLCSTEGMNVGSVPSSLSDADSQKMMSNELAVQKPSLAADSPSKENELLCPSLAVEPKNRKKRTVPVRKNKSSTTKSTIVAVEKPSRRPRHFVKVLHNPAHLQFFKQFLEERNADEPLRFWMAVEKLVAETNPKTKSFLINSIVRNYFHAEIPAEEQLDCHTSIIREVKEAEVVSPLMLMTAQIFVQKAMEKRWFKEYQDLFPLSDMHMSNLHLQHGIRNFMTDKVRWAWYAIHDIVRSICKFRREMDNEKHRAEFEDFLRQELGNEEEKQQHHEHSPLPHGLCQHPTGQGGGTSETPPV</sequence>
<dbReference type="InterPro" id="IPR044926">
    <property type="entry name" value="RGS_subdomain_2"/>
</dbReference>
<evidence type="ECO:0000259" key="2">
    <source>
        <dbReference type="PROSITE" id="PS50132"/>
    </source>
</evidence>
<evidence type="ECO:0000313" key="4">
    <source>
        <dbReference type="Proteomes" id="UP000537039"/>
    </source>
</evidence>
<feature type="domain" description="RGS" evidence="2">
    <location>
        <begin position="691"/>
        <end position="755"/>
    </location>
</feature>
<dbReference type="InterPro" id="IPR016137">
    <property type="entry name" value="RGS"/>
</dbReference>
<organism evidence="3 4">
    <name type="scientific">Ciconia maguari</name>
    <dbReference type="NCBI Taxonomy" id="52777"/>
    <lineage>
        <taxon>Eukaryota</taxon>
        <taxon>Metazoa</taxon>
        <taxon>Chordata</taxon>
        <taxon>Craniata</taxon>
        <taxon>Vertebrata</taxon>
        <taxon>Euteleostomi</taxon>
        <taxon>Archelosauria</taxon>
        <taxon>Archosauria</taxon>
        <taxon>Dinosauria</taxon>
        <taxon>Saurischia</taxon>
        <taxon>Theropoda</taxon>
        <taxon>Coelurosauria</taxon>
        <taxon>Aves</taxon>
        <taxon>Neognathae</taxon>
        <taxon>Neoaves</taxon>
        <taxon>Aequornithes</taxon>
        <taxon>Ciconiiformes</taxon>
        <taxon>Ciconiidae</taxon>
        <taxon>Ciconia</taxon>
    </lineage>
</organism>
<feature type="region of interest" description="Disordered" evidence="1">
    <location>
        <begin position="303"/>
        <end position="322"/>
    </location>
</feature>
<dbReference type="SMART" id="SM00315">
    <property type="entry name" value="RGS"/>
    <property type="match status" value="1"/>
</dbReference>
<dbReference type="InterPro" id="IPR053282">
    <property type="entry name" value="RGS_domain-containing"/>
</dbReference>
<dbReference type="Proteomes" id="UP000537039">
    <property type="component" value="Unassembled WGS sequence"/>
</dbReference>
<dbReference type="AlphaFoldDB" id="A0A7L0ASN8"/>
<comment type="caution">
    <text evidence="3">The sequence shown here is derived from an EMBL/GenBank/DDBJ whole genome shotgun (WGS) entry which is preliminary data.</text>
</comment>
<name>A0A7L0ASN8_9AVES</name>
<feature type="non-terminal residue" evidence="3">
    <location>
        <position position="900"/>
    </location>
</feature>
<gene>
    <name evidence="3" type="primary">Rgsl1</name>
    <name evidence="3" type="ORF">CICMAG_R12421</name>
</gene>
<feature type="region of interest" description="Disordered" evidence="1">
    <location>
        <begin position="659"/>
        <end position="678"/>
    </location>
</feature>
<protein>
    <submittedName>
        <fullName evidence="3">RGSL protein</fullName>
    </submittedName>
</protein>
<dbReference type="PROSITE" id="PS50132">
    <property type="entry name" value="RGS"/>
    <property type="match status" value="1"/>
</dbReference>
<dbReference type="PANTHER" id="PTHR47079">
    <property type="entry name" value="REGULATOR OF G-PROTEIN SIGNALING PROTEIN-LIKE"/>
    <property type="match status" value="1"/>
</dbReference>
<evidence type="ECO:0000313" key="3">
    <source>
        <dbReference type="EMBL" id="NXJ37953.1"/>
    </source>
</evidence>
<keyword evidence="4" id="KW-1185">Reference proteome</keyword>
<dbReference type="Pfam" id="PF00615">
    <property type="entry name" value="RGS"/>
    <property type="match status" value="1"/>
</dbReference>
<dbReference type="Gene3D" id="1.10.167.10">
    <property type="entry name" value="Regulator of G-protein Signalling 4, domain 2"/>
    <property type="match status" value="2"/>
</dbReference>
<reference evidence="3 4" key="1">
    <citation type="submission" date="2019-09" db="EMBL/GenBank/DDBJ databases">
        <title>Bird 10,000 Genomes (B10K) Project - Family phase.</title>
        <authorList>
            <person name="Zhang G."/>
        </authorList>
    </citation>
    <scope>NUCLEOTIDE SEQUENCE [LARGE SCALE GENOMIC DNA]</scope>
    <source>
        <strain evidence="3">B10K-DU-001-47</strain>
        <tissue evidence="3">Muscle</tissue>
    </source>
</reference>
<dbReference type="EMBL" id="VXAE01009722">
    <property type="protein sequence ID" value="NXJ37953.1"/>
    <property type="molecule type" value="Genomic_DNA"/>
</dbReference>
<feature type="region of interest" description="Disordered" evidence="1">
    <location>
        <begin position="864"/>
        <end position="900"/>
    </location>
</feature>
<dbReference type="InterPro" id="IPR036305">
    <property type="entry name" value="RGS_sf"/>
</dbReference>
<feature type="non-terminal residue" evidence="3">
    <location>
        <position position="1"/>
    </location>
</feature>
<feature type="region of interest" description="Disordered" evidence="1">
    <location>
        <begin position="338"/>
        <end position="357"/>
    </location>
</feature>
<feature type="compositionally biased region" description="Basic and acidic residues" evidence="1">
    <location>
        <begin position="867"/>
        <end position="878"/>
    </location>
</feature>
<dbReference type="PANTHER" id="PTHR47079:SF1">
    <property type="entry name" value="REGULATOR OF G-PROTEIN SIGNALING PROTEIN-LIKE"/>
    <property type="match status" value="1"/>
</dbReference>
<proteinExistence type="predicted"/>